<dbReference type="CDD" id="cd06267">
    <property type="entry name" value="PBP1_LacI_sugar_binding-like"/>
    <property type="match status" value="1"/>
</dbReference>
<dbReference type="Gene3D" id="3.40.50.2300">
    <property type="match status" value="2"/>
</dbReference>
<dbReference type="SMART" id="SM00354">
    <property type="entry name" value="HTH_LACI"/>
    <property type="match status" value="1"/>
</dbReference>
<dbReference type="PANTHER" id="PTHR30146">
    <property type="entry name" value="LACI-RELATED TRANSCRIPTIONAL REPRESSOR"/>
    <property type="match status" value="1"/>
</dbReference>
<proteinExistence type="predicted"/>
<dbReference type="CDD" id="cd01392">
    <property type="entry name" value="HTH_LacI"/>
    <property type="match status" value="1"/>
</dbReference>
<dbReference type="Pfam" id="PF13377">
    <property type="entry name" value="Peripla_BP_3"/>
    <property type="match status" value="1"/>
</dbReference>
<keyword evidence="1" id="KW-0805">Transcription regulation</keyword>
<accession>A0ABZ0SNM8</accession>
<dbReference type="Gene3D" id="1.10.260.40">
    <property type="entry name" value="lambda repressor-like DNA-binding domains"/>
    <property type="match status" value="1"/>
</dbReference>
<dbReference type="Proteomes" id="UP001323798">
    <property type="component" value="Chromosome"/>
</dbReference>
<dbReference type="RefSeq" id="WP_320943647.1">
    <property type="nucleotide sequence ID" value="NZ_BAABEU010000004.1"/>
</dbReference>
<dbReference type="GO" id="GO:0003677">
    <property type="term" value="F:DNA binding"/>
    <property type="evidence" value="ECO:0007669"/>
    <property type="project" value="UniProtKB-KW"/>
</dbReference>
<gene>
    <name evidence="5" type="ORF">SM116_06530</name>
</gene>
<name>A0ABZ0SNM8_9MICO</name>
<dbReference type="SUPFAM" id="SSF47413">
    <property type="entry name" value="lambda repressor-like DNA-binding domains"/>
    <property type="match status" value="1"/>
</dbReference>
<dbReference type="Pfam" id="PF00356">
    <property type="entry name" value="LacI"/>
    <property type="match status" value="1"/>
</dbReference>
<evidence type="ECO:0000259" key="4">
    <source>
        <dbReference type="PROSITE" id="PS50932"/>
    </source>
</evidence>
<dbReference type="EMBL" id="CP139368">
    <property type="protein sequence ID" value="WPR90944.1"/>
    <property type="molecule type" value="Genomic_DNA"/>
</dbReference>
<sequence>MSDRTHADALALDPTIPADLAERIRRRGGSATIYDIAELAGVNPSTVSRALSKPGRVSAPTTARIHAAADRLDFRINPAARALQTGRTHTLALVVADITNPVVFGIVRGAETAASAAGYTLVITESQESGDAEAEAIERLLPSVDGVVLATTRLSDDRIRELARRKPMVLINRAVPDLEGILPDVDSGVQELLAHLTDLGHRSIVYLAGPAASWISERRFERMLDATERSGTALVEIGPTPPTIEGGKAALRRVLAAHATAVVAFNDLIAIGLMQAAAEQGIRIPEQLSVAGFDDIFGSELISPALTTVRAQLVRAGELAVGRLLSALNGEEPNAAPPLTTTLIVRGSTGPAARA</sequence>
<protein>
    <submittedName>
        <fullName evidence="5">LacI family DNA-binding transcriptional regulator</fullName>
    </submittedName>
</protein>
<dbReference type="SUPFAM" id="SSF53822">
    <property type="entry name" value="Periplasmic binding protein-like I"/>
    <property type="match status" value="1"/>
</dbReference>
<feature type="domain" description="HTH lacI-type" evidence="4">
    <location>
        <begin position="31"/>
        <end position="85"/>
    </location>
</feature>
<keyword evidence="3" id="KW-0804">Transcription</keyword>
<dbReference type="InterPro" id="IPR010982">
    <property type="entry name" value="Lambda_DNA-bd_dom_sf"/>
</dbReference>
<reference evidence="5 6" key="1">
    <citation type="submission" date="2023-11" db="EMBL/GenBank/DDBJ databases">
        <title>Genome sequence of Microbacterium rhizosphaerae KACC 19337.</title>
        <authorList>
            <person name="Choi H."/>
            <person name="Kim S."/>
            <person name="Kim Y."/>
            <person name="Kwon S.-W."/>
            <person name="Heo J."/>
        </authorList>
    </citation>
    <scope>NUCLEOTIDE SEQUENCE [LARGE SCALE GENOMIC DNA]</scope>
    <source>
        <strain evidence="5 6">KACC 19337</strain>
    </source>
</reference>
<dbReference type="PANTHER" id="PTHR30146:SF109">
    <property type="entry name" value="HTH-TYPE TRANSCRIPTIONAL REGULATOR GALS"/>
    <property type="match status" value="1"/>
</dbReference>
<dbReference type="InterPro" id="IPR028082">
    <property type="entry name" value="Peripla_BP_I"/>
</dbReference>
<dbReference type="InterPro" id="IPR000843">
    <property type="entry name" value="HTH_LacI"/>
</dbReference>
<keyword evidence="6" id="KW-1185">Reference proteome</keyword>
<evidence type="ECO:0000256" key="3">
    <source>
        <dbReference type="ARBA" id="ARBA00023163"/>
    </source>
</evidence>
<keyword evidence="2 5" id="KW-0238">DNA-binding</keyword>
<evidence type="ECO:0000256" key="1">
    <source>
        <dbReference type="ARBA" id="ARBA00023015"/>
    </source>
</evidence>
<dbReference type="PROSITE" id="PS50932">
    <property type="entry name" value="HTH_LACI_2"/>
    <property type="match status" value="1"/>
</dbReference>
<organism evidence="5 6">
    <name type="scientific">Microbacterium rhizosphaerae</name>
    <dbReference type="NCBI Taxonomy" id="1678237"/>
    <lineage>
        <taxon>Bacteria</taxon>
        <taxon>Bacillati</taxon>
        <taxon>Actinomycetota</taxon>
        <taxon>Actinomycetes</taxon>
        <taxon>Micrococcales</taxon>
        <taxon>Microbacteriaceae</taxon>
        <taxon>Microbacterium</taxon>
    </lineage>
</organism>
<dbReference type="InterPro" id="IPR046335">
    <property type="entry name" value="LacI/GalR-like_sensor"/>
</dbReference>
<evidence type="ECO:0000313" key="6">
    <source>
        <dbReference type="Proteomes" id="UP001323798"/>
    </source>
</evidence>
<evidence type="ECO:0000313" key="5">
    <source>
        <dbReference type="EMBL" id="WPR90944.1"/>
    </source>
</evidence>
<evidence type="ECO:0000256" key="2">
    <source>
        <dbReference type="ARBA" id="ARBA00023125"/>
    </source>
</evidence>